<dbReference type="PATRIC" id="fig|1121439.3.peg.1820"/>
<dbReference type="AlphaFoldDB" id="S7T7D6"/>
<proteinExistence type="predicted"/>
<name>S7T7D6_9BACT</name>
<dbReference type="Pfam" id="PF02620">
    <property type="entry name" value="YceD"/>
    <property type="match status" value="1"/>
</dbReference>
<accession>S7T7D6</accession>
<organism evidence="1 2">
    <name type="scientific">Alkalidesulfovibrio alkalitolerans DSM 16529</name>
    <dbReference type="NCBI Taxonomy" id="1121439"/>
    <lineage>
        <taxon>Bacteria</taxon>
        <taxon>Pseudomonadati</taxon>
        <taxon>Thermodesulfobacteriota</taxon>
        <taxon>Desulfovibrionia</taxon>
        <taxon>Desulfovibrionales</taxon>
        <taxon>Desulfovibrionaceae</taxon>
        <taxon>Alkalidesulfovibrio</taxon>
    </lineage>
</organism>
<dbReference type="InterPro" id="IPR003772">
    <property type="entry name" value="YceD"/>
</dbReference>
<reference evidence="1 2" key="1">
    <citation type="journal article" date="2013" name="Genome Announc.">
        <title>Draft genome sequences for three mercury-methylating, sulfate-reducing bacteria.</title>
        <authorList>
            <person name="Brown S.D."/>
            <person name="Hurt R.A.Jr."/>
            <person name="Gilmour C.C."/>
            <person name="Elias D.A."/>
        </authorList>
    </citation>
    <scope>NUCLEOTIDE SEQUENCE [LARGE SCALE GENOMIC DNA]</scope>
    <source>
        <strain evidence="1 2">DSM 16529</strain>
    </source>
</reference>
<keyword evidence="2" id="KW-1185">Reference proteome</keyword>
<dbReference type="EMBL" id="ATHI01000026">
    <property type="protein sequence ID" value="EPR33027.1"/>
    <property type="molecule type" value="Genomic_DNA"/>
</dbReference>
<dbReference type="RefSeq" id="WP_020887162.1">
    <property type="nucleotide sequence ID" value="NZ_ATHI01000026.1"/>
</dbReference>
<comment type="caution">
    <text evidence="1">The sequence shown here is derived from an EMBL/GenBank/DDBJ whole genome shotgun (WGS) entry which is preliminary data.</text>
</comment>
<sequence length="173" mass="18613">MPELWIELPTNPDEVREIEVDDQALWAAFFAEHKLAVAPGEPLVGRLKARVQGDGALVEGSLVGSVVLPCDRCAADVSHTLDVTFEAFEEVDAAELGPGENLVRKEKGVLLLDAAGLLWQQFLLDLPVKTLCDKACKGLCPGCGVNLNEGACECGPDEGDPRLAVLRNLKLRQ</sequence>
<gene>
    <name evidence="1" type="ORF">dsat_0468</name>
</gene>
<evidence type="ECO:0000313" key="1">
    <source>
        <dbReference type="EMBL" id="EPR33027.1"/>
    </source>
</evidence>
<dbReference type="PANTHER" id="PTHR34374">
    <property type="entry name" value="LARGE RIBOSOMAL RNA SUBUNIT ACCUMULATION PROTEIN YCED HOMOLOG 1, CHLOROPLASTIC"/>
    <property type="match status" value="1"/>
</dbReference>
<evidence type="ECO:0000313" key="2">
    <source>
        <dbReference type="Proteomes" id="UP000014975"/>
    </source>
</evidence>
<dbReference type="PANTHER" id="PTHR34374:SF1">
    <property type="entry name" value="LARGE RIBOSOMAL RNA SUBUNIT ACCUMULATION PROTEIN YCED HOMOLOG 1, CHLOROPLASTIC"/>
    <property type="match status" value="1"/>
</dbReference>
<evidence type="ECO:0008006" key="3">
    <source>
        <dbReference type="Google" id="ProtNLM"/>
    </source>
</evidence>
<dbReference type="OrthoDB" id="9790372at2"/>
<dbReference type="eggNOG" id="COG1399">
    <property type="taxonomic scope" value="Bacteria"/>
</dbReference>
<protein>
    <recommendedName>
        <fullName evidence="3">DUF177 domain-containing protein</fullName>
    </recommendedName>
</protein>
<dbReference type="Proteomes" id="UP000014975">
    <property type="component" value="Unassembled WGS sequence"/>
</dbReference>
<dbReference type="STRING" id="1121439.dsat_0468"/>